<protein>
    <submittedName>
        <fullName evidence="2">Uncharacterized protein</fullName>
    </submittedName>
</protein>
<keyword evidence="1" id="KW-0812">Transmembrane</keyword>
<organism evidence="2 3">
    <name type="scientific">Ornithinimicrobium faecis</name>
    <dbReference type="NCBI Taxonomy" id="2934158"/>
    <lineage>
        <taxon>Bacteria</taxon>
        <taxon>Bacillati</taxon>
        <taxon>Actinomycetota</taxon>
        <taxon>Actinomycetes</taxon>
        <taxon>Micrococcales</taxon>
        <taxon>Ornithinimicrobiaceae</taxon>
        <taxon>Ornithinimicrobium</taxon>
    </lineage>
</organism>
<proteinExistence type="predicted"/>
<accession>A0ABY4YXI7</accession>
<keyword evidence="3" id="KW-1185">Reference proteome</keyword>
<dbReference type="EMBL" id="CP099489">
    <property type="protein sequence ID" value="USQ81165.1"/>
    <property type="molecule type" value="Genomic_DNA"/>
</dbReference>
<feature type="transmembrane region" description="Helical" evidence="1">
    <location>
        <begin position="18"/>
        <end position="36"/>
    </location>
</feature>
<dbReference type="Proteomes" id="UP001056455">
    <property type="component" value="Chromosome"/>
</dbReference>
<dbReference type="RefSeq" id="WP_252594549.1">
    <property type="nucleotide sequence ID" value="NZ_CP099489.1"/>
</dbReference>
<name>A0ABY4YXI7_9MICO</name>
<feature type="transmembrane region" description="Helical" evidence="1">
    <location>
        <begin position="48"/>
        <end position="69"/>
    </location>
</feature>
<evidence type="ECO:0000256" key="1">
    <source>
        <dbReference type="SAM" id="Phobius"/>
    </source>
</evidence>
<evidence type="ECO:0000313" key="3">
    <source>
        <dbReference type="Proteomes" id="UP001056455"/>
    </source>
</evidence>
<keyword evidence="1" id="KW-0472">Membrane</keyword>
<evidence type="ECO:0000313" key="2">
    <source>
        <dbReference type="EMBL" id="USQ81165.1"/>
    </source>
</evidence>
<gene>
    <name evidence="2" type="ORF">NF556_05840</name>
</gene>
<keyword evidence="1" id="KW-1133">Transmembrane helix</keyword>
<reference evidence="2" key="1">
    <citation type="submission" date="2022-06" db="EMBL/GenBank/DDBJ databases">
        <title>Ornithinimicrobium HY1793.</title>
        <authorList>
            <person name="Huang Y."/>
        </authorList>
    </citation>
    <scope>NUCLEOTIDE SEQUENCE</scope>
    <source>
        <strain evidence="2">HY1793</strain>
    </source>
</reference>
<sequence>MLMVVGAFTNDEGPSRGVLEMGIVGLLVWAVTAVLTARSSRRRGWGSYLAISGTLAWILGVSMIFGTSVQV</sequence>